<accession>A0A7S4IKA9</accession>
<reference evidence="2" key="1">
    <citation type="submission" date="2021-01" db="EMBL/GenBank/DDBJ databases">
        <authorList>
            <person name="Corre E."/>
            <person name="Pelletier E."/>
            <person name="Niang G."/>
            <person name="Scheremetjew M."/>
            <person name="Finn R."/>
            <person name="Kale V."/>
            <person name="Holt S."/>
            <person name="Cochrane G."/>
            <person name="Meng A."/>
            <person name="Brown T."/>
            <person name="Cohen L."/>
        </authorList>
    </citation>
    <scope>NUCLEOTIDE SEQUENCE</scope>
    <source>
        <strain evidence="2">Isolate 1302-5</strain>
    </source>
</reference>
<evidence type="ECO:0000313" key="2">
    <source>
        <dbReference type="EMBL" id="CAE2231693.1"/>
    </source>
</evidence>
<feature type="region of interest" description="Disordered" evidence="1">
    <location>
        <begin position="391"/>
        <end position="433"/>
    </location>
</feature>
<organism evidence="2">
    <name type="scientific">Odontella aurita</name>
    <dbReference type="NCBI Taxonomy" id="265563"/>
    <lineage>
        <taxon>Eukaryota</taxon>
        <taxon>Sar</taxon>
        <taxon>Stramenopiles</taxon>
        <taxon>Ochrophyta</taxon>
        <taxon>Bacillariophyta</taxon>
        <taxon>Mediophyceae</taxon>
        <taxon>Biddulphiophycidae</taxon>
        <taxon>Eupodiscales</taxon>
        <taxon>Odontellaceae</taxon>
        <taxon>Odontella</taxon>
    </lineage>
</organism>
<protein>
    <submittedName>
        <fullName evidence="2">Uncharacterized protein</fullName>
    </submittedName>
</protein>
<dbReference type="AlphaFoldDB" id="A0A7S4IKA9"/>
<sequence length="433" mass="48879">MFRVQQISRRRRTRLFSCNVQSSFGPSIACGTIQVFMMHSRKGPSQVTLAENGGAAALAHQEISLNAPPCSPERRSWTLYHPRDRDHLSDFSCFIRAQLELFVATPFDLRTRTKRTCLRDNISVGNVGLRCVHCSSSRGMHDDMIVRFGEKRERCAVFFPGKTHMVNEGVRNWQFRHFKGCKKVPKEVRAEFERLKKCGRQKRSAFGLKYWVESCRLMGLVDTEKGMRLQSGVFPSREDEANGIAGNDAGKRMVTEVADSTPERIFTKKRKILPQDLAQQASGSKSHRADPLGPHVEMSTTSEFVSNQNDSQLKTSKQQVMPVQCPVGLASRLTQMRTEIKQNGTLPLPPPERHLSNTPNLPLWPGAPINPEYEYRMKLLVFPVAVLQKKQKQLPPSEAPREPTQPRDMPTNAEGGDKLSLLVQAVDSVEERS</sequence>
<name>A0A7S4IKA9_9STRA</name>
<dbReference type="EMBL" id="HBKQ01018034">
    <property type="protein sequence ID" value="CAE2231693.1"/>
    <property type="molecule type" value="Transcribed_RNA"/>
</dbReference>
<gene>
    <name evidence="2" type="ORF">OAUR00152_LOCUS12195</name>
</gene>
<feature type="compositionally biased region" description="Polar residues" evidence="1">
    <location>
        <begin position="298"/>
        <end position="319"/>
    </location>
</feature>
<evidence type="ECO:0000256" key="1">
    <source>
        <dbReference type="SAM" id="MobiDB-lite"/>
    </source>
</evidence>
<feature type="region of interest" description="Disordered" evidence="1">
    <location>
        <begin position="277"/>
        <end position="319"/>
    </location>
</feature>
<proteinExistence type="predicted"/>